<dbReference type="HOGENOM" id="CLU_981599_0_0_1"/>
<keyword evidence="4" id="KW-1185">Reference proteome</keyword>
<evidence type="ECO:0000313" key="3">
    <source>
        <dbReference type="EnsemblProtists" id="EKX38420"/>
    </source>
</evidence>
<evidence type="ECO:0000313" key="2">
    <source>
        <dbReference type="EMBL" id="EKX38420.1"/>
    </source>
</evidence>
<feature type="region of interest" description="Disordered" evidence="1">
    <location>
        <begin position="1"/>
        <end position="68"/>
    </location>
</feature>
<proteinExistence type="predicted"/>
<dbReference type="Proteomes" id="UP000011087">
    <property type="component" value="Unassembled WGS sequence"/>
</dbReference>
<protein>
    <submittedName>
        <fullName evidence="2 3">Uncharacterized protein</fullName>
    </submittedName>
</protein>
<dbReference type="EMBL" id="JH993048">
    <property type="protein sequence ID" value="EKX38420.1"/>
    <property type="molecule type" value="Genomic_DNA"/>
</dbReference>
<dbReference type="PaxDb" id="55529-EKX38420"/>
<dbReference type="RefSeq" id="XP_005825400.1">
    <property type="nucleotide sequence ID" value="XM_005825343.1"/>
</dbReference>
<reference evidence="3" key="3">
    <citation type="submission" date="2015-06" db="UniProtKB">
        <authorList>
            <consortium name="EnsemblProtists"/>
        </authorList>
    </citation>
    <scope>IDENTIFICATION</scope>
</reference>
<sequence>MRSSEAAASKTLQLGQDAKAPGMSRWYPSQKAASSAQRRVGPSSGYSDDGVIGESWTGSSGDKSGELRQWEKALEEKARQLELKERKLAQQLLHLNHTSTAGRSRNAGELANLDEERFARARGEAWGERSQAAGGRDMEESESDQLAKFSKHIGHGSNNALKNLLLLCIDVEAFRYLTEPDDMNIYAHEMFTQLAAVLAFAHRLAWQYLKPGARRWCGLPDSALKEFQSRFTDGGMDTKMFDRVQVDMMAIDRDEEKEEDGKRETLSFKHLLPALAEFRRVRDT</sequence>
<evidence type="ECO:0000256" key="1">
    <source>
        <dbReference type="SAM" id="MobiDB-lite"/>
    </source>
</evidence>
<name>L1IRG6_GUITC</name>
<gene>
    <name evidence="2" type="ORF">GUITHDRAFT_144206</name>
</gene>
<dbReference type="GeneID" id="17295159"/>
<reference evidence="2 4" key="1">
    <citation type="journal article" date="2012" name="Nature">
        <title>Algal genomes reveal evolutionary mosaicism and the fate of nucleomorphs.</title>
        <authorList>
            <consortium name="DOE Joint Genome Institute"/>
            <person name="Curtis B.A."/>
            <person name="Tanifuji G."/>
            <person name="Burki F."/>
            <person name="Gruber A."/>
            <person name="Irimia M."/>
            <person name="Maruyama S."/>
            <person name="Arias M.C."/>
            <person name="Ball S.G."/>
            <person name="Gile G.H."/>
            <person name="Hirakawa Y."/>
            <person name="Hopkins J.F."/>
            <person name="Kuo A."/>
            <person name="Rensing S.A."/>
            <person name="Schmutz J."/>
            <person name="Symeonidi A."/>
            <person name="Elias M."/>
            <person name="Eveleigh R.J."/>
            <person name="Herman E.K."/>
            <person name="Klute M.J."/>
            <person name="Nakayama T."/>
            <person name="Obornik M."/>
            <person name="Reyes-Prieto A."/>
            <person name="Armbrust E.V."/>
            <person name="Aves S.J."/>
            <person name="Beiko R.G."/>
            <person name="Coutinho P."/>
            <person name="Dacks J.B."/>
            <person name="Durnford D.G."/>
            <person name="Fast N.M."/>
            <person name="Green B.R."/>
            <person name="Grisdale C.J."/>
            <person name="Hempel F."/>
            <person name="Henrissat B."/>
            <person name="Hoppner M.P."/>
            <person name="Ishida K."/>
            <person name="Kim E."/>
            <person name="Koreny L."/>
            <person name="Kroth P.G."/>
            <person name="Liu Y."/>
            <person name="Malik S.B."/>
            <person name="Maier U.G."/>
            <person name="McRose D."/>
            <person name="Mock T."/>
            <person name="Neilson J.A."/>
            <person name="Onodera N.T."/>
            <person name="Poole A.M."/>
            <person name="Pritham E.J."/>
            <person name="Richards T.A."/>
            <person name="Rocap G."/>
            <person name="Roy S.W."/>
            <person name="Sarai C."/>
            <person name="Schaack S."/>
            <person name="Shirato S."/>
            <person name="Slamovits C.H."/>
            <person name="Spencer D.F."/>
            <person name="Suzuki S."/>
            <person name="Worden A.Z."/>
            <person name="Zauner S."/>
            <person name="Barry K."/>
            <person name="Bell C."/>
            <person name="Bharti A.K."/>
            <person name="Crow J.A."/>
            <person name="Grimwood J."/>
            <person name="Kramer R."/>
            <person name="Lindquist E."/>
            <person name="Lucas S."/>
            <person name="Salamov A."/>
            <person name="McFadden G.I."/>
            <person name="Lane C.E."/>
            <person name="Keeling P.J."/>
            <person name="Gray M.W."/>
            <person name="Grigoriev I.V."/>
            <person name="Archibald J.M."/>
        </authorList>
    </citation>
    <scope>NUCLEOTIDE SEQUENCE</scope>
    <source>
        <strain evidence="2 4">CCMP2712</strain>
    </source>
</reference>
<accession>L1IRG6</accession>
<organism evidence="2">
    <name type="scientific">Guillardia theta (strain CCMP2712)</name>
    <name type="common">Cryptophyte</name>
    <dbReference type="NCBI Taxonomy" id="905079"/>
    <lineage>
        <taxon>Eukaryota</taxon>
        <taxon>Cryptophyceae</taxon>
        <taxon>Pyrenomonadales</taxon>
        <taxon>Geminigeraceae</taxon>
        <taxon>Guillardia</taxon>
    </lineage>
</organism>
<dbReference type="EnsemblProtists" id="EKX38420">
    <property type="protein sequence ID" value="EKX38420"/>
    <property type="gene ID" value="GUITHDRAFT_144206"/>
</dbReference>
<evidence type="ECO:0000313" key="4">
    <source>
        <dbReference type="Proteomes" id="UP000011087"/>
    </source>
</evidence>
<dbReference type="KEGG" id="gtt:GUITHDRAFT_144206"/>
<dbReference type="AlphaFoldDB" id="L1IRG6"/>
<reference evidence="4" key="2">
    <citation type="submission" date="2012-11" db="EMBL/GenBank/DDBJ databases">
        <authorList>
            <person name="Kuo A."/>
            <person name="Curtis B.A."/>
            <person name="Tanifuji G."/>
            <person name="Burki F."/>
            <person name="Gruber A."/>
            <person name="Irimia M."/>
            <person name="Maruyama S."/>
            <person name="Arias M.C."/>
            <person name="Ball S.G."/>
            <person name="Gile G.H."/>
            <person name="Hirakawa Y."/>
            <person name="Hopkins J.F."/>
            <person name="Rensing S.A."/>
            <person name="Schmutz J."/>
            <person name="Symeonidi A."/>
            <person name="Elias M."/>
            <person name="Eveleigh R.J."/>
            <person name="Herman E.K."/>
            <person name="Klute M.J."/>
            <person name="Nakayama T."/>
            <person name="Obornik M."/>
            <person name="Reyes-Prieto A."/>
            <person name="Armbrust E.V."/>
            <person name="Aves S.J."/>
            <person name="Beiko R.G."/>
            <person name="Coutinho P."/>
            <person name="Dacks J.B."/>
            <person name="Durnford D.G."/>
            <person name="Fast N.M."/>
            <person name="Green B.R."/>
            <person name="Grisdale C."/>
            <person name="Hempe F."/>
            <person name="Henrissat B."/>
            <person name="Hoppner M.P."/>
            <person name="Ishida K.-I."/>
            <person name="Kim E."/>
            <person name="Koreny L."/>
            <person name="Kroth P.G."/>
            <person name="Liu Y."/>
            <person name="Malik S.-B."/>
            <person name="Maier U.G."/>
            <person name="McRose D."/>
            <person name="Mock T."/>
            <person name="Neilson J.A."/>
            <person name="Onodera N.T."/>
            <person name="Poole A.M."/>
            <person name="Pritham E.J."/>
            <person name="Richards T.A."/>
            <person name="Rocap G."/>
            <person name="Roy S.W."/>
            <person name="Sarai C."/>
            <person name="Schaack S."/>
            <person name="Shirato S."/>
            <person name="Slamovits C.H."/>
            <person name="Spencer D.F."/>
            <person name="Suzuki S."/>
            <person name="Worden A.Z."/>
            <person name="Zauner S."/>
            <person name="Barry K."/>
            <person name="Bell C."/>
            <person name="Bharti A.K."/>
            <person name="Crow J.A."/>
            <person name="Grimwood J."/>
            <person name="Kramer R."/>
            <person name="Lindquist E."/>
            <person name="Lucas S."/>
            <person name="Salamov A."/>
            <person name="McFadden G.I."/>
            <person name="Lane C.E."/>
            <person name="Keeling P.J."/>
            <person name="Gray M.W."/>
            <person name="Grigoriev I.V."/>
            <person name="Archibald J.M."/>
        </authorList>
    </citation>
    <scope>NUCLEOTIDE SEQUENCE</scope>
    <source>
        <strain evidence="4">CCMP2712</strain>
    </source>
</reference>